<proteinExistence type="inferred from homology"/>
<dbReference type="RefSeq" id="WP_120710655.1">
    <property type="nucleotide sequence ID" value="NZ_RBCJ01000001.1"/>
</dbReference>
<dbReference type="SUPFAM" id="SSF53649">
    <property type="entry name" value="Alkaline phosphatase-like"/>
    <property type="match status" value="1"/>
</dbReference>
<accession>A0A3B0CF09</accession>
<dbReference type="InterPro" id="IPR017850">
    <property type="entry name" value="Alkaline_phosphatase_core_sf"/>
</dbReference>
<dbReference type="InterPro" id="IPR050738">
    <property type="entry name" value="Sulfatase"/>
</dbReference>
<evidence type="ECO:0000256" key="1">
    <source>
        <dbReference type="ARBA" id="ARBA00008779"/>
    </source>
</evidence>
<sequence length="440" mass="49861">MKKTVFGTLCILLAYGFTDYTQFAQRQVQESLRKRPNIILIVGDDLGYGDIGAYGSTFNNTPNIDHLAKQGLKFTDFHANAPGCSPTRAAIMTGLYQQRVGITMWIGADEETGIPDEKTTLPEYLQAKGYTTGLFGKWHLGNDYPSSPMKNGFDHFKGFMRGNVDYHSHVAQMGALDWFDKRDTLREKGYSTDLITKYATDFIAENKENPFFLMVSHAAPHYPYQGRNDTIERTIGGTFETYGSRPDKRVAYKEMVEAMDEGIGLIIKSLEEKNLLSNTLIIFCSDNGAWKYGSNAPLNGMKAGLLEGGHRVPGIFYWKDKIPAGTVDETVMTMDIYPTLVDFLKGEKNEVDIPSDGTSFLPLLFNPKKKMPERPLFWEFASQEAVRLGNWKYIRNGPDEYLFNLENDLSESHNLYNENLTKADRMRALLEEWKKEVAIE</sequence>
<comment type="caution">
    <text evidence="4">The sequence shown here is derived from an EMBL/GenBank/DDBJ whole genome shotgun (WGS) entry which is preliminary data.</text>
</comment>
<reference evidence="4 5" key="1">
    <citation type="submission" date="2018-10" db="EMBL/GenBank/DDBJ databases">
        <title>Ulvibacterium marinum gen. nov., sp. nov., a novel marine bacterium of the family Flavobacteriaceae, isolated from a culture of the green alga Ulva prolifera.</title>
        <authorList>
            <person name="Zhang Z."/>
        </authorList>
    </citation>
    <scope>NUCLEOTIDE SEQUENCE [LARGE SCALE GENOMIC DNA]</scope>
    <source>
        <strain evidence="4 5">CCMM003</strain>
    </source>
</reference>
<evidence type="ECO:0000313" key="5">
    <source>
        <dbReference type="Proteomes" id="UP000276603"/>
    </source>
</evidence>
<dbReference type="Proteomes" id="UP000276603">
    <property type="component" value="Unassembled WGS sequence"/>
</dbReference>
<dbReference type="InterPro" id="IPR000917">
    <property type="entry name" value="Sulfatase_N"/>
</dbReference>
<protein>
    <submittedName>
        <fullName evidence="4">Sulfatase</fullName>
    </submittedName>
</protein>
<gene>
    <name evidence="4" type="ORF">D7Z94_06400</name>
</gene>
<dbReference type="Gene3D" id="3.30.1120.10">
    <property type="match status" value="1"/>
</dbReference>
<keyword evidence="2" id="KW-0378">Hydrolase</keyword>
<dbReference type="EMBL" id="RBCJ01000001">
    <property type="protein sequence ID" value="RKN83448.1"/>
    <property type="molecule type" value="Genomic_DNA"/>
</dbReference>
<name>A0A3B0CF09_9FLAO</name>
<dbReference type="AlphaFoldDB" id="A0A3B0CF09"/>
<evidence type="ECO:0000259" key="3">
    <source>
        <dbReference type="Pfam" id="PF00884"/>
    </source>
</evidence>
<dbReference type="Pfam" id="PF00884">
    <property type="entry name" value="Sulfatase"/>
    <property type="match status" value="1"/>
</dbReference>
<keyword evidence="5" id="KW-1185">Reference proteome</keyword>
<dbReference type="Gene3D" id="3.40.720.10">
    <property type="entry name" value="Alkaline Phosphatase, subunit A"/>
    <property type="match status" value="1"/>
</dbReference>
<organism evidence="4 5">
    <name type="scientific">Ulvibacterium marinum</name>
    <dbReference type="NCBI Taxonomy" id="2419782"/>
    <lineage>
        <taxon>Bacteria</taxon>
        <taxon>Pseudomonadati</taxon>
        <taxon>Bacteroidota</taxon>
        <taxon>Flavobacteriia</taxon>
        <taxon>Flavobacteriales</taxon>
        <taxon>Flavobacteriaceae</taxon>
        <taxon>Ulvibacterium</taxon>
    </lineage>
</organism>
<evidence type="ECO:0000313" key="4">
    <source>
        <dbReference type="EMBL" id="RKN83448.1"/>
    </source>
</evidence>
<dbReference type="PANTHER" id="PTHR42693:SF53">
    <property type="entry name" value="ENDO-4-O-SULFATASE"/>
    <property type="match status" value="1"/>
</dbReference>
<dbReference type="PANTHER" id="PTHR42693">
    <property type="entry name" value="ARYLSULFATASE FAMILY MEMBER"/>
    <property type="match status" value="1"/>
</dbReference>
<dbReference type="GO" id="GO:0004065">
    <property type="term" value="F:arylsulfatase activity"/>
    <property type="evidence" value="ECO:0007669"/>
    <property type="project" value="TreeGrafter"/>
</dbReference>
<comment type="similarity">
    <text evidence="1">Belongs to the sulfatase family.</text>
</comment>
<feature type="domain" description="Sulfatase N-terminal" evidence="3">
    <location>
        <begin position="36"/>
        <end position="344"/>
    </location>
</feature>
<dbReference type="OrthoDB" id="9765065at2"/>
<evidence type="ECO:0000256" key="2">
    <source>
        <dbReference type="ARBA" id="ARBA00022801"/>
    </source>
</evidence>